<comment type="caution">
    <text evidence="2">The sequence shown here is derived from an EMBL/GenBank/DDBJ whole genome shotgun (WGS) entry which is preliminary data.</text>
</comment>
<dbReference type="Proteomes" id="UP000555728">
    <property type="component" value="Unassembled WGS sequence"/>
</dbReference>
<evidence type="ECO:0000256" key="1">
    <source>
        <dbReference type="SAM" id="MobiDB-lite"/>
    </source>
</evidence>
<keyword evidence="3" id="KW-1185">Reference proteome</keyword>
<gene>
    <name evidence="2" type="ORF">GGD88_003684</name>
</gene>
<protein>
    <submittedName>
        <fullName evidence="2">Uncharacterized protein</fullName>
    </submittedName>
</protein>
<name>A0A7W6S368_9PROT</name>
<dbReference type="EMBL" id="JACIGI010000065">
    <property type="protein sequence ID" value="MBB4287917.1"/>
    <property type="molecule type" value="Genomic_DNA"/>
</dbReference>
<organism evidence="2 3">
    <name type="scientific">Roseospira goensis</name>
    <dbReference type="NCBI Taxonomy" id="391922"/>
    <lineage>
        <taxon>Bacteria</taxon>
        <taxon>Pseudomonadati</taxon>
        <taxon>Pseudomonadota</taxon>
        <taxon>Alphaproteobacteria</taxon>
        <taxon>Rhodospirillales</taxon>
        <taxon>Rhodospirillaceae</taxon>
        <taxon>Roseospira</taxon>
    </lineage>
</organism>
<accession>A0A7W6S368</accession>
<sequence>MKEEQRIRFTVDDLAVILGMMSRGDNQHDIAAWFGTNGGRIGEVASVLNGDRTPVDKHGHPYPFPDPAPEEGLLPRGAPGPKGLRLLDAVERAMTALDDGDAKTARAGLSAARKAFLDGD</sequence>
<evidence type="ECO:0000313" key="2">
    <source>
        <dbReference type="EMBL" id="MBB4287917.1"/>
    </source>
</evidence>
<reference evidence="2 3" key="1">
    <citation type="submission" date="2020-08" db="EMBL/GenBank/DDBJ databases">
        <title>Genome sequencing of Purple Non-Sulfur Bacteria from various extreme environments.</title>
        <authorList>
            <person name="Mayer M."/>
        </authorList>
    </citation>
    <scope>NUCLEOTIDE SEQUENCE [LARGE SCALE GENOMIC DNA]</scope>
    <source>
        <strain evidence="2 3">JA135</strain>
    </source>
</reference>
<dbReference type="RefSeq" id="WP_184438130.1">
    <property type="nucleotide sequence ID" value="NZ_JACIGI010000065.1"/>
</dbReference>
<proteinExistence type="predicted"/>
<dbReference type="AlphaFoldDB" id="A0A7W6S368"/>
<feature type="region of interest" description="Disordered" evidence="1">
    <location>
        <begin position="50"/>
        <end position="81"/>
    </location>
</feature>
<evidence type="ECO:0000313" key="3">
    <source>
        <dbReference type="Proteomes" id="UP000555728"/>
    </source>
</evidence>